<dbReference type="EMBL" id="JARKIE010000249">
    <property type="protein sequence ID" value="KAJ7661693.1"/>
    <property type="molecule type" value="Genomic_DNA"/>
</dbReference>
<feature type="non-terminal residue" evidence="1">
    <location>
        <position position="1"/>
    </location>
</feature>
<gene>
    <name evidence="1" type="ORF">B0H17DRAFT_953633</name>
</gene>
<comment type="caution">
    <text evidence="1">The sequence shown here is derived from an EMBL/GenBank/DDBJ whole genome shotgun (WGS) entry which is preliminary data.</text>
</comment>
<dbReference type="AlphaFoldDB" id="A0AAD7G5I3"/>
<organism evidence="1 2">
    <name type="scientific">Mycena rosella</name>
    <name type="common">Pink bonnet</name>
    <name type="synonym">Agaricus rosellus</name>
    <dbReference type="NCBI Taxonomy" id="1033263"/>
    <lineage>
        <taxon>Eukaryota</taxon>
        <taxon>Fungi</taxon>
        <taxon>Dikarya</taxon>
        <taxon>Basidiomycota</taxon>
        <taxon>Agaricomycotina</taxon>
        <taxon>Agaricomycetes</taxon>
        <taxon>Agaricomycetidae</taxon>
        <taxon>Agaricales</taxon>
        <taxon>Marasmiineae</taxon>
        <taxon>Mycenaceae</taxon>
        <taxon>Mycena</taxon>
    </lineage>
</organism>
<reference evidence="1" key="1">
    <citation type="submission" date="2023-03" db="EMBL/GenBank/DDBJ databases">
        <title>Massive genome expansion in bonnet fungi (Mycena s.s.) driven by repeated elements and novel gene families across ecological guilds.</title>
        <authorList>
            <consortium name="Lawrence Berkeley National Laboratory"/>
            <person name="Harder C.B."/>
            <person name="Miyauchi S."/>
            <person name="Viragh M."/>
            <person name="Kuo A."/>
            <person name="Thoen E."/>
            <person name="Andreopoulos B."/>
            <person name="Lu D."/>
            <person name="Skrede I."/>
            <person name="Drula E."/>
            <person name="Henrissat B."/>
            <person name="Morin E."/>
            <person name="Kohler A."/>
            <person name="Barry K."/>
            <person name="LaButti K."/>
            <person name="Morin E."/>
            <person name="Salamov A."/>
            <person name="Lipzen A."/>
            <person name="Mereny Z."/>
            <person name="Hegedus B."/>
            <person name="Baldrian P."/>
            <person name="Stursova M."/>
            <person name="Weitz H."/>
            <person name="Taylor A."/>
            <person name="Grigoriev I.V."/>
            <person name="Nagy L.G."/>
            <person name="Martin F."/>
            <person name="Kauserud H."/>
        </authorList>
    </citation>
    <scope>NUCLEOTIDE SEQUENCE</scope>
    <source>
        <strain evidence="1">CBHHK067</strain>
    </source>
</reference>
<keyword evidence="2" id="KW-1185">Reference proteome</keyword>
<name>A0AAD7G5I3_MYCRO</name>
<evidence type="ECO:0000313" key="1">
    <source>
        <dbReference type="EMBL" id="KAJ7661693.1"/>
    </source>
</evidence>
<protein>
    <submittedName>
        <fullName evidence="1">Uncharacterized protein</fullName>
    </submittedName>
</protein>
<sequence>IFSWAVPHFEPFVSYGAHQLYKFENEKSANPAFVETTERRLESRKLELNAYGLVKLRHT</sequence>
<evidence type="ECO:0000313" key="2">
    <source>
        <dbReference type="Proteomes" id="UP001221757"/>
    </source>
</evidence>
<proteinExistence type="predicted"/>
<accession>A0AAD7G5I3</accession>
<dbReference type="Proteomes" id="UP001221757">
    <property type="component" value="Unassembled WGS sequence"/>
</dbReference>